<keyword evidence="5 7" id="KW-1133">Transmembrane helix</keyword>
<evidence type="ECO:0000259" key="8">
    <source>
        <dbReference type="PROSITE" id="PS50928"/>
    </source>
</evidence>
<dbReference type="STRING" id="760011.Spico_1071"/>
<evidence type="ECO:0000313" key="10">
    <source>
        <dbReference type="Proteomes" id="UP000007939"/>
    </source>
</evidence>
<dbReference type="InterPro" id="IPR035906">
    <property type="entry name" value="MetI-like_sf"/>
</dbReference>
<feature type="transmembrane region" description="Helical" evidence="7">
    <location>
        <begin position="145"/>
        <end position="162"/>
    </location>
</feature>
<evidence type="ECO:0000313" key="9">
    <source>
        <dbReference type="EMBL" id="AEC02292.1"/>
    </source>
</evidence>
<dbReference type="GO" id="GO:0005886">
    <property type="term" value="C:plasma membrane"/>
    <property type="evidence" value="ECO:0007669"/>
    <property type="project" value="UniProtKB-SubCell"/>
</dbReference>
<sequence>MQAERRKPLMTSNHRNNFQLHMMLVPGVVLIFLFSYLPMFGLIIAFQNFSPRKGFLGSDFIGLNNFAYVLKIPGFWRVVCNTLLISIQKIVLNIIVPVFVALLLNELTLRRVKKVVQTIVYFPHFLSWVILAGLFVDILSPSEGFVNSLISLFGGTPVFFLGDKNWFPFTMVLTDVWKEFGYGTIVYLATLSSIDPTLYEAAGIDGAGRLRQAFSITIPALMPTIMLMGMLSLGSILNAGGTLSTAGSSGFEQIYNLYSPQVFETGDIIETLVFRLGLAGGQYSVATAIGLVKSLLSLVLMSLGYWIAKKKANYEIL</sequence>
<organism evidence="9 10">
    <name type="scientific">Parasphaerochaeta coccoides (strain ATCC BAA-1237 / DSM 17374 / SPN1)</name>
    <name type="common">Sphaerochaeta coccoides</name>
    <dbReference type="NCBI Taxonomy" id="760011"/>
    <lineage>
        <taxon>Bacteria</taxon>
        <taxon>Pseudomonadati</taxon>
        <taxon>Spirochaetota</taxon>
        <taxon>Spirochaetia</taxon>
        <taxon>Spirochaetales</taxon>
        <taxon>Sphaerochaetaceae</taxon>
        <taxon>Parasphaerochaeta</taxon>
    </lineage>
</organism>
<dbReference type="InterPro" id="IPR000515">
    <property type="entry name" value="MetI-like"/>
</dbReference>
<dbReference type="Gene3D" id="1.10.3720.10">
    <property type="entry name" value="MetI-like"/>
    <property type="match status" value="1"/>
</dbReference>
<keyword evidence="6 7" id="KW-0472">Membrane</keyword>
<dbReference type="PROSITE" id="PS50928">
    <property type="entry name" value="ABC_TM1"/>
    <property type="match status" value="1"/>
</dbReference>
<feature type="transmembrane region" description="Helical" evidence="7">
    <location>
        <begin position="119"/>
        <end position="139"/>
    </location>
</feature>
<proteinExistence type="inferred from homology"/>
<keyword evidence="10" id="KW-1185">Reference proteome</keyword>
<keyword evidence="3" id="KW-1003">Cell membrane</keyword>
<evidence type="ECO:0000256" key="1">
    <source>
        <dbReference type="ARBA" id="ARBA00004651"/>
    </source>
</evidence>
<dbReference type="InterPro" id="IPR051393">
    <property type="entry name" value="ABC_transporter_permease"/>
</dbReference>
<protein>
    <submittedName>
        <fullName evidence="9">Binding-protein-dependent transport systems inner membrane component</fullName>
    </submittedName>
</protein>
<feature type="domain" description="ABC transmembrane type-1" evidence="8">
    <location>
        <begin position="79"/>
        <end position="304"/>
    </location>
</feature>
<evidence type="ECO:0000256" key="3">
    <source>
        <dbReference type="ARBA" id="ARBA00022475"/>
    </source>
</evidence>
<evidence type="ECO:0000256" key="7">
    <source>
        <dbReference type="RuleBase" id="RU363032"/>
    </source>
</evidence>
<evidence type="ECO:0000256" key="2">
    <source>
        <dbReference type="ARBA" id="ARBA00022448"/>
    </source>
</evidence>
<feature type="transmembrane region" description="Helical" evidence="7">
    <location>
        <begin position="216"/>
        <end position="237"/>
    </location>
</feature>
<evidence type="ECO:0000256" key="4">
    <source>
        <dbReference type="ARBA" id="ARBA00022692"/>
    </source>
</evidence>
<reference evidence="10" key="1">
    <citation type="submission" date="2011-04" db="EMBL/GenBank/DDBJ databases">
        <title>The complete genome of Spirochaeta coccoides DSM 17374.</title>
        <authorList>
            <person name="Lucas S."/>
            <person name="Copeland A."/>
            <person name="Lapidus A."/>
            <person name="Bruce D."/>
            <person name="Goodwin L."/>
            <person name="Pitluck S."/>
            <person name="Peters L."/>
            <person name="Kyrpides N."/>
            <person name="Mavromatis K."/>
            <person name="Pagani I."/>
            <person name="Ivanova N."/>
            <person name="Ovchinnikova G."/>
            <person name="Lu M."/>
            <person name="Detter J.C."/>
            <person name="Tapia R."/>
            <person name="Han C."/>
            <person name="Land M."/>
            <person name="Hauser L."/>
            <person name="Markowitz V."/>
            <person name="Cheng J.-F."/>
            <person name="Hugenholtz P."/>
            <person name="Woyke T."/>
            <person name="Wu D."/>
            <person name="Spring S."/>
            <person name="Schroeder M."/>
            <person name="Brambilla E."/>
            <person name="Klenk H.-P."/>
            <person name="Eisen J.A."/>
        </authorList>
    </citation>
    <scope>NUCLEOTIDE SEQUENCE [LARGE SCALE GENOMIC DNA]</scope>
    <source>
        <strain evidence="10">ATCC BAA-1237 / DSM 17374 / SPN1</strain>
    </source>
</reference>
<keyword evidence="2 7" id="KW-0813">Transport</keyword>
<dbReference type="EMBL" id="CP002659">
    <property type="protein sequence ID" value="AEC02292.1"/>
    <property type="molecule type" value="Genomic_DNA"/>
</dbReference>
<dbReference type="CDD" id="cd06261">
    <property type="entry name" value="TM_PBP2"/>
    <property type="match status" value="1"/>
</dbReference>
<feature type="transmembrane region" description="Helical" evidence="7">
    <location>
        <begin position="283"/>
        <end position="308"/>
    </location>
</feature>
<feature type="transmembrane region" description="Helical" evidence="7">
    <location>
        <begin position="20"/>
        <end position="46"/>
    </location>
</feature>
<dbReference type="GO" id="GO:0055085">
    <property type="term" value="P:transmembrane transport"/>
    <property type="evidence" value="ECO:0007669"/>
    <property type="project" value="InterPro"/>
</dbReference>
<dbReference type="Proteomes" id="UP000007939">
    <property type="component" value="Chromosome"/>
</dbReference>
<dbReference type="SUPFAM" id="SSF161098">
    <property type="entry name" value="MetI-like"/>
    <property type="match status" value="1"/>
</dbReference>
<evidence type="ECO:0000256" key="5">
    <source>
        <dbReference type="ARBA" id="ARBA00022989"/>
    </source>
</evidence>
<dbReference type="KEGG" id="scc:Spico_1071"/>
<name>F4GK96_PARC1</name>
<comment type="similarity">
    <text evidence="7">Belongs to the binding-protein-dependent transport system permease family.</text>
</comment>
<evidence type="ECO:0000256" key="6">
    <source>
        <dbReference type="ARBA" id="ARBA00023136"/>
    </source>
</evidence>
<dbReference type="eggNOG" id="COG4209">
    <property type="taxonomic scope" value="Bacteria"/>
</dbReference>
<accession>F4GK96</accession>
<keyword evidence="4 7" id="KW-0812">Transmembrane</keyword>
<reference evidence="9 10" key="2">
    <citation type="journal article" date="2012" name="Stand. Genomic Sci.">
        <title>Complete genome sequence of the termite hindgut bacterium Spirochaeta coccoides type strain (SPN1(T)), reclassification in the genus Sphaerochaeta as Sphaerochaeta coccoides comb. nov. and emendations of the family Spirochaetaceae and the genus Sphaerochaeta.</title>
        <authorList>
            <person name="Abt B."/>
            <person name="Han C."/>
            <person name="Scheuner C."/>
            <person name="Lu M."/>
            <person name="Lapidus A."/>
            <person name="Nolan M."/>
            <person name="Lucas S."/>
            <person name="Hammon N."/>
            <person name="Deshpande S."/>
            <person name="Cheng J.F."/>
            <person name="Tapia R."/>
            <person name="Goodwin L.A."/>
            <person name="Pitluck S."/>
            <person name="Liolios K."/>
            <person name="Pagani I."/>
            <person name="Ivanova N."/>
            <person name="Mavromatis K."/>
            <person name="Mikhailova N."/>
            <person name="Huntemann M."/>
            <person name="Pati A."/>
            <person name="Chen A."/>
            <person name="Palaniappan K."/>
            <person name="Land M."/>
            <person name="Hauser L."/>
            <person name="Brambilla E.M."/>
            <person name="Rohde M."/>
            <person name="Spring S."/>
            <person name="Gronow S."/>
            <person name="Goker M."/>
            <person name="Woyke T."/>
            <person name="Bristow J."/>
            <person name="Eisen J.A."/>
            <person name="Markowitz V."/>
            <person name="Hugenholtz P."/>
            <person name="Kyrpides N.C."/>
            <person name="Klenk H.P."/>
            <person name="Detter J.C."/>
        </authorList>
    </citation>
    <scope>NUCLEOTIDE SEQUENCE [LARGE SCALE GENOMIC DNA]</scope>
    <source>
        <strain evidence="10">ATCC BAA-1237 / DSM 17374 / SPN1</strain>
    </source>
</reference>
<gene>
    <name evidence="9" type="ordered locus">Spico_1071</name>
</gene>
<dbReference type="Pfam" id="PF00528">
    <property type="entry name" value="BPD_transp_1"/>
    <property type="match status" value="1"/>
</dbReference>
<dbReference type="PANTHER" id="PTHR30193">
    <property type="entry name" value="ABC TRANSPORTER PERMEASE PROTEIN"/>
    <property type="match status" value="1"/>
</dbReference>
<dbReference type="HOGENOM" id="CLU_016047_0_1_12"/>
<dbReference type="PANTHER" id="PTHR30193:SF44">
    <property type="entry name" value="LACTOSE TRANSPORT SYSTEM PERMEASE PROTEIN LACF"/>
    <property type="match status" value="1"/>
</dbReference>
<comment type="subcellular location">
    <subcellularLocation>
        <location evidence="1 7">Cell membrane</location>
        <topology evidence="1 7">Multi-pass membrane protein</topology>
    </subcellularLocation>
</comment>
<dbReference type="AlphaFoldDB" id="F4GK96"/>
<feature type="transmembrane region" description="Helical" evidence="7">
    <location>
        <begin position="83"/>
        <end position="107"/>
    </location>
</feature>